<protein>
    <submittedName>
        <fullName evidence="2">Uncharacterized protein</fullName>
    </submittedName>
</protein>
<proteinExistence type="predicted"/>
<feature type="signal peptide" evidence="1">
    <location>
        <begin position="1"/>
        <end position="21"/>
    </location>
</feature>
<evidence type="ECO:0000313" key="3">
    <source>
        <dbReference type="Proteomes" id="UP001165289"/>
    </source>
</evidence>
<accession>A0AAV7KI42</accession>
<dbReference type="AlphaFoldDB" id="A0AAV7KI42"/>
<evidence type="ECO:0000313" key="2">
    <source>
        <dbReference type="EMBL" id="KAI6660873.1"/>
    </source>
</evidence>
<name>A0AAV7KI42_9METZ</name>
<keyword evidence="1" id="KW-0732">Signal</keyword>
<reference evidence="2 3" key="1">
    <citation type="journal article" date="2023" name="BMC Biol.">
        <title>The compact genome of the sponge Oopsacas minuta (Hexactinellida) is lacking key metazoan core genes.</title>
        <authorList>
            <person name="Santini S."/>
            <person name="Schenkelaars Q."/>
            <person name="Jourda C."/>
            <person name="Duchesne M."/>
            <person name="Belahbib H."/>
            <person name="Rocher C."/>
            <person name="Selva M."/>
            <person name="Riesgo A."/>
            <person name="Vervoort M."/>
            <person name="Leys S.P."/>
            <person name="Kodjabachian L."/>
            <person name="Le Bivic A."/>
            <person name="Borchiellini C."/>
            <person name="Claverie J.M."/>
            <person name="Renard E."/>
        </authorList>
    </citation>
    <scope>NUCLEOTIDE SEQUENCE [LARGE SCALE GENOMIC DNA]</scope>
    <source>
        <strain evidence="2">SPO-2</strain>
    </source>
</reference>
<dbReference type="Proteomes" id="UP001165289">
    <property type="component" value="Unassembled WGS sequence"/>
</dbReference>
<feature type="chain" id="PRO_5043440154" evidence="1">
    <location>
        <begin position="22"/>
        <end position="175"/>
    </location>
</feature>
<comment type="caution">
    <text evidence="2">The sequence shown here is derived from an EMBL/GenBank/DDBJ whole genome shotgun (WGS) entry which is preliminary data.</text>
</comment>
<dbReference type="EMBL" id="JAKMXF010000022">
    <property type="protein sequence ID" value="KAI6660873.1"/>
    <property type="molecule type" value="Genomic_DNA"/>
</dbReference>
<gene>
    <name evidence="2" type="ORF">LOD99_13597</name>
</gene>
<keyword evidence="3" id="KW-1185">Reference proteome</keyword>
<organism evidence="2 3">
    <name type="scientific">Oopsacas minuta</name>
    <dbReference type="NCBI Taxonomy" id="111878"/>
    <lineage>
        <taxon>Eukaryota</taxon>
        <taxon>Metazoa</taxon>
        <taxon>Porifera</taxon>
        <taxon>Hexactinellida</taxon>
        <taxon>Hexasterophora</taxon>
        <taxon>Lyssacinosida</taxon>
        <taxon>Leucopsacidae</taxon>
        <taxon>Oopsacas</taxon>
    </lineage>
</organism>
<sequence>MNVISLPYCLVLLSLVGSSLCEDSGIASINNHEPMVGDTVQMDCTLIREKLFSTETVNYIVNDDFNVFSSDLNRDSGTIGGIPAFRIQASTSASDDRRTLVGAIIVSNLEKTDFVDGILTLGCVGLFGSDPGDNDNVTISATLHNSSNNSASTSVASILGIWPSLLSLVAPILLL</sequence>
<evidence type="ECO:0000256" key="1">
    <source>
        <dbReference type="SAM" id="SignalP"/>
    </source>
</evidence>